<dbReference type="PANTHER" id="PTHR43080:SF2">
    <property type="entry name" value="CBS DOMAIN-CONTAINING PROTEIN"/>
    <property type="match status" value="1"/>
</dbReference>
<dbReference type="Gene3D" id="3.10.580.10">
    <property type="entry name" value="CBS-domain"/>
    <property type="match status" value="1"/>
</dbReference>
<dbReference type="InterPro" id="IPR000644">
    <property type="entry name" value="CBS_dom"/>
</dbReference>
<evidence type="ECO:0000313" key="4">
    <source>
        <dbReference type="EMBL" id="TWU48366.1"/>
    </source>
</evidence>
<dbReference type="SMART" id="SM00116">
    <property type="entry name" value="CBS"/>
    <property type="match status" value="2"/>
</dbReference>
<evidence type="ECO:0000256" key="1">
    <source>
        <dbReference type="ARBA" id="ARBA00023122"/>
    </source>
</evidence>
<evidence type="ECO:0000313" key="5">
    <source>
        <dbReference type="Proteomes" id="UP000317977"/>
    </source>
</evidence>
<sequence>MQLKEIMTTHVQGISDQQSACEAAKLMERLQIGSVPVFCDGHAIGIVTDRDIVTRAVACGRDCSQTPVRQIMTGGLATMSETTEVSVAVDEMERRQIRRLLITGPEDEIVGVVSVGDIVAKTGKHNLSAELIEKISVPAEPARQSPVT</sequence>
<keyword evidence="1 2" id="KW-0129">CBS domain</keyword>
<reference evidence="4 5" key="1">
    <citation type="submission" date="2019-02" db="EMBL/GenBank/DDBJ databases">
        <title>Deep-cultivation of Planctomycetes and their phenomic and genomic characterization uncovers novel biology.</title>
        <authorList>
            <person name="Wiegand S."/>
            <person name="Jogler M."/>
            <person name="Boedeker C."/>
            <person name="Pinto D."/>
            <person name="Vollmers J."/>
            <person name="Rivas-Marin E."/>
            <person name="Kohn T."/>
            <person name="Peeters S.H."/>
            <person name="Heuer A."/>
            <person name="Rast P."/>
            <person name="Oberbeckmann S."/>
            <person name="Bunk B."/>
            <person name="Jeske O."/>
            <person name="Meyerdierks A."/>
            <person name="Storesund J.E."/>
            <person name="Kallscheuer N."/>
            <person name="Luecker S."/>
            <person name="Lage O.M."/>
            <person name="Pohl T."/>
            <person name="Merkel B.J."/>
            <person name="Hornburger P."/>
            <person name="Mueller R.-W."/>
            <person name="Bruemmer F."/>
            <person name="Labrenz M."/>
            <person name="Spormann A.M."/>
            <person name="Op Den Camp H."/>
            <person name="Overmann J."/>
            <person name="Amann R."/>
            <person name="Jetten M.S.M."/>
            <person name="Mascher T."/>
            <person name="Medema M.H."/>
            <person name="Devos D.P."/>
            <person name="Kaster A.-K."/>
            <person name="Ovreas L."/>
            <person name="Rohde M."/>
            <person name="Galperin M.Y."/>
            <person name="Jogler C."/>
        </authorList>
    </citation>
    <scope>NUCLEOTIDE SEQUENCE [LARGE SCALE GENOMIC DNA]</scope>
    <source>
        <strain evidence="4 5">Poly59</strain>
    </source>
</reference>
<dbReference type="SUPFAM" id="SSF54631">
    <property type="entry name" value="CBS-domain pair"/>
    <property type="match status" value="1"/>
</dbReference>
<feature type="domain" description="CBS" evidence="3">
    <location>
        <begin position="72"/>
        <end position="130"/>
    </location>
</feature>
<dbReference type="PANTHER" id="PTHR43080">
    <property type="entry name" value="CBS DOMAIN-CONTAINING PROTEIN CBSX3, MITOCHONDRIAL"/>
    <property type="match status" value="1"/>
</dbReference>
<organism evidence="4 5">
    <name type="scientific">Rubripirellula reticaptiva</name>
    <dbReference type="NCBI Taxonomy" id="2528013"/>
    <lineage>
        <taxon>Bacteria</taxon>
        <taxon>Pseudomonadati</taxon>
        <taxon>Planctomycetota</taxon>
        <taxon>Planctomycetia</taxon>
        <taxon>Pirellulales</taxon>
        <taxon>Pirellulaceae</taxon>
        <taxon>Rubripirellula</taxon>
    </lineage>
</organism>
<dbReference type="InterPro" id="IPR046342">
    <property type="entry name" value="CBS_dom_sf"/>
</dbReference>
<name>A0A5C6EL84_9BACT</name>
<dbReference type="Proteomes" id="UP000317977">
    <property type="component" value="Unassembled WGS sequence"/>
</dbReference>
<gene>
    <name evidence="4" type="primary">hrp1</name>
    <name evidence="4" type="ORF">Poly59_52120</name>
</gene>
<dbReference type="Pfam" id="PF00571">
    <property type="entry name" value="CBS"/>
    <property type="match status" value="2"/>
</dbReference>
<dbReference type="AlphaFoldDB" id="A0A5C6EL84"/>
<comment type="caution">
    <text evidence="4">The sequence shown here is derived from an EMBL/GenBank/DDBJ whole genome shotgun (WGS) entry which is preliminary data.</text>
</comment>
<keyword evidence="5" id="KW-1185">Reference proteome</keyword>
<accession>A0A5C6EL84</accession>
<feature type="domain" description="CBS" evidence="3">
    <location>
        <begin position="7"/>
        <end position="63"/>
    </location>
</feature>
<evidence type="ECO:0000259" key="3">
    <source>
        <dbReference type="PROSITE" id="PS51371"/>
    </source>
</evidence>
<evidence type="ECO:0000256" key="2">
    <source>
        <dbReference type="PROSITE-ProRule" id="PRU00703"/>
    </source>
</evidence>
<dbReference type="EMBL" id="SJPX01000005">
    <property type="protein sequence ID" value="TWU48366.1"/>
    <property type="molecule type" value="Genomic_DNA"/>
</dbReference>
<dbReference type="RefSeq" id="WP_186776491.1">
    <property type="nucleotide sequence ID" value="NZ_SJPX01000005.1"/>
</dbReference>
<protein>
    <submittedName>
        <fullName evidence="4">Hypoxic response protein 1</fullName>
    </submittedName>
</protein>
<proteinExistence type="predicted"/>
<dbReference type="PROSITE" id="PS51371">
    <property type="entry name" value="CBS"/>
    <property type="match status" value="2"/>
</dbReference>
<dbReference type="InterPro" id="IPR051257">
    <property type="entry name" value="Diverse_CBS-Domain"/>
</dbReference>